<protein>
    <submittedName>
        <fullName evidence="2">IS481 family transposase</fullName>
    </submittedName>
</protein>
<accession>A0A2N6VJZ3</accession>
<feature type="region of interest" description="Disordered" evidence="1">
    <location>
        <begin position="30"/>
        <end position="61"/>
    </location>
</feature>
<reference evidence="2 3" key="1">
    <citation type="submission" date="2017-09" db="EMBL/GenBank/DDBJ databases">
        <title>Bacterial strain isolated from the female urinary microbiota.</title>
        <authorList>
            <person name="Thomas-White K."/>
            <person name="Kumar N."/>
            <person name="Forster S."/>
            <person name="Putonti C."/>
            <person name="Lawley T."/>
            <person name="Wolfe A.J."/>
        </authorList>
    </citation>
    <scope>NUCLEOTIDE SEQUENCE [LARGE SCALE GENOMIC DNA]</scope>
    <source>
        <strain evidence="2 3">UMB1301</strain>
    </source>
</reference>
<dbReference type="Proteomes" id="UP000235598">
    <property type="component" value="Unassembled WGS sequence"/>
</dbReference>
<gene>
    <name evidence="2" type="ORF">CJ199_11945</name>
</gene>
<organism evidence="2 3">
    <name type="scientific">Brevibacterium paucivorans</name>
    <dbReference type="NCBI Taxonomy" id="170994"/>
    <lineage>
        <taxon>Bacteria</taxon>
        <taxon>Bacillati</taxon>
        <taxon>Actinomycetota</taxon>
        <taxon>Actinomycetes</taxon>
        <taxon>Micrococcales</taxon>
        <taxon>Brevibacteriaceae</taxon>
        <taxon>Brevibacterium</taxon>
    </lineage>
</organism>
<dbReference type="AlphaFoldDB" id="A0A2N6VJZ3"/>
<feature type="non-terminal residue" evidence="2">
    <location>
        <position position="1"/>
    </location>
</feature>
<evidence type="ECO:0000313" key="3">
    <source>
        <dbReference type="Proteomes" id="UP000235598"/>
    </source>
</evidence>
<dbReference type="EMBL" id="PNHK01000048">
    <property type="protein sequence ID" value="PMD04461.1"/>
    <property type="molecule type" value="Genomic_DNA"/>
</dbReference>
<name>A0A2N6VJZ3_9MICO</name>
<feature type="compositionally biased region" description="Basic residues" evidence="1">
    <location>
        <begin position="37"/>
        <end position="46"/>
    </location>
</feature>
<proteinExistence type="predicted"/>
<sequence>NRQRIILLVNGPDAIAINKTTGEIIAEYTIDPTKNYQSKKKNPRTKKGNDDPTHPLQKRER</sequence>
<comment type="caution">
    <text evidence="2">The sequence shown here is derived from an EMBL/GenBank/DDBJ whole genome shotgun (WGS) entry which is preliminary data.</text>
</comment>
<evidence type="ECO:0000313" key="2">
    <source>
        <dbReference type="EMBL" id="PMD04461.1"/>
    </source>
</evidence>
<evidence type="ECO:0000256" key="1">
    <source>
        <dbReference type="SAM" id="MobiDB-lite"/>
    </source>
</evidence>
<feature type="compositionally biased region" description="Basic and acidic residues" evidence="1">
    <location>
        <begin position="47"/>
        <end position="61"/>
    </location>
</feature>